<comment type="caution">
    <text evidence="1">The sequence shown here is derived from an EMBL/GenBank/DDBJ whole genome shotgun (WGS) entry which is preliminary data.</text>
</comment>
<reference evidence="1 2" key="1">
    <citation type="submission" date="2015-08" db="EMBL/GenBank/DDBJ databases">
        <title>Comparative genomics of the Campylobacter concisus group.</title>
        <authorList>
            <person name="Yee E."/>
            <person name="Chapman M.H."/>
            <person name="Huynh S."/>
            <person name="Bono J.L."/>
            <person name="On S.L."/>
            <person name="St Leger J."/>
            <person name="Foster G."/>
            <person name="Parker C.T."/>
            <person name="Miller W.G."/>
        </authorList>
    </citation>
    <scope>NUCLEOTIDE SEQUENCE [LARGE SCALE GENOMIC DNA]</scope>
    <source>
        <strain evidence="1 2">RM9337</strain>
    </source>
</reference>
<organism evidence="1 2">
    <name type="scientific">Campylobacter californiensis</name>
    <dbReference type="NCBI Taxonomy" id="1032243"/>
    <lineage>
        <taxon>Bacteria</taxon>
        <taxon>Pseudomonadati</taxon>
        <taxon>Campylobacterota</taxon>
        <taxon>Epsilonproteobacteria</taxon>
        <taxon>Campylobacterales</taxon>
        <taxon>Campylobacteraceae</taxon>
        <taxon>Campylobacter</taxon>
    </lineage>
</organism>
<gene>
    <name evidence="1" type="ORF">CCAL9337_08375</name>
</gene>
<evidence type="ECO:0008006" key="3">
    <source>
        <dbReference type="Google" id="ProtNLM"/>
    </source>
</evidence>
<keyword evidence="2" id="KW-1185">Reference proteome</keyword>
<dbReference type="AlphaFoldDB" id="A0AAW3ZV21"/>
<dbReference type="RefSeq" id="WP_170017045.1">
    <property type="nucleotide sequence ID" value="NZ_JADBHR010000030.1"/>
</dbReference>
<name>A0AAW3ZV21_9BACT</name>
<evidence type="ECO:0000313" key="2">
    <source>
        <dbReference type="Proteomes" id="UP000650616"/>
    </source>
</evidence>
<protein>
    <recommendedName>
        <fullName evidence="3">Phage protein</fullName>
    </recommendedName>
</protein>
<accession>A0AAW3ZV21</accession>
<evidence type="ECO:0000313" key="1">
    <source>
        <dbReference type="EMBL" id="MBE3608732.1"/>
    </source>
</evidence>
<sequence>MKTTKEMIEIMQAYERGEEIEVCHTMLNVENWIDAKNPSWNWGLAKYRVKQKEPKFKDGDLLVEKDDEITVDPCVYTYSIFLAGENDDYAKIDDVLWYWEFKMSDGWHKSEKRMTKAEAVAFVGEDVEIAPLYGLGFRLPQ</sequence>
<dbReference type="EMBL" id="LIWG01000013">
    <property type="protein sequence ID" value="MBE3608732.1"/>
    <property type="molecule type" value="Genomic_DNA"/>
</dbReference>
<proteinExistence type="predicted"/>
<dbReference type="Proteomes" id="UP000650616">
    <property type="component" value="Unassembled WGS sequence"/>
</dbReference>